<evidence type="ECO:0000313" key="12">
    <source>
        <dbReference type="EMBL" id="KAL0880370.1"/>
    </source>
</evidence>
<keyword evidence="13" id="KW-1185">Reference proteome</keyword>
<keyword evidence="2" id="KW-0479">Metal-binding</keyword>
<dbReference type="Proteomes" id="UP001549920">
    <property type="component" value="Unassembled WGS sequence"/>
</dbReference>
<reference evidence="12 13" key="1">
    <citation type="submission" date="2024-06" db="EMBL/GenBank/DDBJ databases">
        <title>A chromosome-level genome assembly of beet webworm, Loxostege sticticalis.</title>
        <authorList>
            <person name="Zhang Y."/>
        </authorList>
    </citation>
    <scope>NUCLEOTIDE SEQUENCE [LARGE SCALE GENOMIC DNA]</scope>
    <source>
        <strain evidence="12">AQ026</strain>
        <tissue evidence="12">Whole body</tissue>
    </source>
</reference>
<keyword evidence="7" id="KW-0804">Transcription</keyword>
<feature type="compositionally biased region" description="Acidic residues" evidence="10">
    <location>
        <begin position="321"/>
        <end position="330"/>
    </location>
</feature>
<evidence type="ECO:0000256" key="2">
    <source>
        <dbReference type="ARBA" id="ARBA00022723"/>
    </source>
</evidence>
<evidence type="ECO:0000256" key="3">
    <source>
        <dbReference type="ARBA" id="ARBA00022771"/>
    </source>
</evidence>
<keyword evidence="4" id="KW-0862">Zinc</keyword>
<evidence type="ECO:0000256" key="4">
    <source>
        <dbReference type="ARBA" id="ARBA00022833"/>
    </source>
</evidence>
<dbReference type="SUPFAM" id="SSF57667">
    <property type="entry name" value="beta-beta-alpha zinc fingers"/>
    <property type="match status" value="1"/>
</dbReference>
<dbReference type="InterPro" id="IPR003656">
    <property type="entry name" value="Znf_BED"/>
</dbReference>
<dbReference type="PROSITE" id="PS50808">
    <property type="entry name" value="ZF_BED"/>
    <property type="match status" value="1"/>
</dbReference>
<dbReference type="Pfam" id="PF02892">
    <property type="entry name" value="zf-BED"/>
    <property type="match status" value="1"/>
</dbReference>
<keyword evidence="5" id="KW-0805">Transcription regulation</keyword>
<comment type="caution">
    <text evidence="12">The sequence shown here is derived from an EMBL/GenBank/DDBJ whole genome shotgun (WGS) entry which is preliminary data.</text>
</comment>
<dbReference type="InterPro" id="IPR008906">
    <property type="entry name" value="HATC_C_dom"/>
</dbReference>
<dbReference type="SMART" id="SM00614">
    <property type="entry name" value="ZnF_BED"/>
    <property type="match status" value="1"/>
</dbReference>
<sequence length="684" mass="78325">MLKIWLHGSLRLSSVHLDLVFKENKFTIRNVNYYTLNKNRSFNMERTAKVWKHFKKINESTAQCSLCPKQISCKGSNTTGLDRHLQRVHNISVNQPPPDESKSVVQPGTSCEPESKKIKRENQSEITRYVARKSLSEIISRLAAEDGLTIRAITKSKFIRESITQRGYKMPKNETEIMKIILNYYEEKKAEMIQKFKNLVASGTRFSLSVDEWTSVRNRRYFNLCLYVEDGEVFNLGLIYIPGKCGAEETKKMVEDTLKRFQLDFEKHIVATTSDGPNVMKKFGRESPSEMILCLNHAIHLGVVDTFYKKRQATSAVSSSEDTDDSDDEIMENKNSSDDEADDNASYDTNFRLQPIDEIKRVLDETRSLVKLFRKSPLKNIQLQNYVKAEFGKELSLLLDVKTRWNSIIVMAERFLKLKNCVKKALIDLNMLDKWNEDNLLLLQSIVDLLQPVKIAVEALGRQNATLLTAEAIIDVLLKKIQSTTTNDDLSSRFLGTLKARLEERRPQRVICLLKYLHTGHHTSQSQNTDFFTSNLSKTALIGFAEELYCRLFENIPHIPTSDMEIISAEPSTSSSQVHNEPDESFVNQMEQAIKKIKEIVPEVQKTTTRATLKKEFQLFEATGKRTENLELLYKALNSIKPTSVENERVFSLSGGVITKIRSRLSDKAVNALIFLKAYFIKSK</sequence>
<dbReference type="InterPro" id="IPR052035">
    <property type="entry name" value="ZnF_BED_domain_contain"/>
</dbReference>
<evidence type="ECO:0000313" key="13">
    <source>
        <dbReference type="Proteomes" id="UP001549920"/>
    </source>
</evidence>
<keyword evidence="6" id="KW-0238">DNA-binding</keyword>
<evidence type="ECO:0000256" key="1">
    <source>
        <dbReference type="ARBA" id="ARBA00004123"/>
    </source>
</evidence>
<comment type="subcellular location">
    <subcellularLocation>
        <location evidence="1">Nucleus</location>
    </subcellularLocation>
</comment>
<dbReference type="PANTHER" id="PTHR46481">
    <property type="entry name" value="ZINC FINGER BED DOMAIN-CONTAINING PROTEIN 4"/>
    <property type="match status" value="1"/>
</dbReference>
<accession>A0ABR3HUY2</accession>
<evidence type="ECO:0000256" key="5">
    <source>
        <dbReference type="ARBA" id="ARBA00023015"/>
    </source>
</evidence>
<feature type="region of interest" description="Disordered" evidence="10">
    <location>
        <begin position="91"/>
        <end position="118"/>
    </location>
</feature>
<dbReference type="PANTHER" id="PTHR46481:SF10">
    <property type="entry name" value="ZINC FINGER BED DOMAIN-CONTAINING PROTEIN 39"/>
    <property type="match status" value="1"/>
</dbReference>
<dbReference type="InterPro" id="IPR036236">
    <property type="entry name" value="Znf_C2H2_sf"/>
</dbReference>
<dbReference type="InterPro" id="IPR012337">
    <property type="entry name" value="RNaseH-like_sf"/>
</dbReference>
<evidence type="ECO:0000256" key="10">
    <source>
        <dbReference type="SAM" id="MobiDB-lite"/>
    </source>
</evidence>
<keyword evidence="3 9" id="KW-0863">Zinc-finger</keyword>
<evidence type="ECO:0000256" key="7">
    <source>
        <dbReference type="ARBA" id="ARBA00023163"/>
    </source>
</evidence>
<organism evidence="12 13">
    <name type="scientific">Loxostege sticticalis</name>
    <name type="common">Beet webworm moth</name>
    <dbReference type="NCBI Taxonomy" id="481309"/>
    <lineage>
        <taxon>Eukaryota</taxon>
        <taxon>Metazoa</taxon>
        <taxon>Ecdysozoa</taxon>
        <taxon>Arthropoda</taxon>
        <taxon>Hexapoda</taxon>
        <taxon>Insecta</taxon>
        <taxon>Pterygota</taxon>
        <taxon>Neoptera</taxon>
        <taxon>Endopterygota</taxon>
        <taxon>Lepidoptera</taxon>
        <taxon>Glossata</taxon>
        <taxon>Ditrysia</taxon>
        <taxon>Pyraloidea</taxon>
        <taxon>Crambidae</taxon>
        <taxon>Pyraustinae</taxon>
        <taxon>Loxostege</taxon>
    </lineage>
</organism>
<gene>
    <name evidence="12" type="ORF">ABMA27_002809</name>
</gene>
<feature type="domain" description="BED-type" evidence="11">
    <location>
        <begin position="45"/>
        <end position="96"/>
    </location>
</feature>
<evidence type="ECO:0000256" key="6">
    <source>
        <dbReference type="ARBA" id="ARBA00023125"/>
    </source>
</evidence>
<evidence type="ECO:0000256" key="8">
    <source>
        <dbReference type="ARBA" id="ARBA00023242"/>
    </source>
</evidence>
<dbReference type="Pfam" id="PF05699">
    <property type="entry name" value="Dimer_Tnp_hAT"/>
    <property type="match status" value="1"/>
</dbReference>
<evidence type="ECO:0000259" key="11">
    <source>
        <dbReference type="PROSITE" id="PS50808"/>
    </source>
</evidence>
<name>A0ABR3HUY2_LOXSC</name>
<keyword evidence="8" id="KW-0539">Nucleus</keyword>
<feature type="region of interest" description="Disordered" evidence="10">
    <location>
        <begin position="315"/>
        <end position="347"/>
    </location>
</feature>
<proteinExistence type="predicted"/>
<evidence type="ECO:0000256" key="9">
    <source>
        <dbReference type="PROSITE-ProRule" id="PRU00027"/>
    </source>
</evidence>
<dbReference type="SUPFAM" id="SSF53098">
    <property type="entry name" value="Ribonuclease H-like"/>
    <property type="match status" value="1"/>
</dbReference>
<dbReference type="EMBL" id="JBEUOH010000013">
    <property type="protein sequence ID" value="KAL0880370.1"/>
    <property type="molecule type" value="Genomic_DNA"/>
</dbReference>
<protein>
    <recommendedName>
        <fullName evidence="11">BED-type domain-containing protein</fullName>
    </recommendedName>
</protein>